<accession>A0A8G2HRU8</accession>
<gene>
    <name evidence="2" type="ORF">NCTC11819_00300</name>
</gene>
<proteinExistence type="predicted"/>
<feature type="region of interest" description="Disordered" evidence="1">
    <location>
        <begin position="1"/>
        <end position="30"/>
    </location>
</feature>
<sequence>MTPAPVFDSPLYPKPHPVGEPKRTPARPGLPASLDRILWVARRTPARPGLPSGLRQRDTRGWVGSCQGTRYLSRPGRQVSVGYEFRRIWLPGGGCGGKFRRFRVRGVGIAPGVPVFSWFSHALCQGIPILINGHALPWLFRHAQNHRENCTEGGESGIIKDCTNVAAPPSLRGCGSSEQAPPQCFPACGKTCSKVYLQGESQKWQYVFV</sequence>
<comment type="caution">
    <text evidence="2">The sequence shown here is derived from an EMBL/GenBank/DDBJ whole genome shotgun (WGS) entry which is preliminary data.</text>
</comment>
<evidence type="ECO:0000313" key="3">
    <source>
        <dbReference type="Proteomes" id="UP000255284"/>
    </source>
</evidence>
<dbReference type="AlphaFoldDB" id="A0A8G2HRU8"/>
<reference evidence="2 3" key="1">
    <citation type="submission" date="2018-06" db="EMBL/GenBank/DDBJ databases">
        <authorList>
            <consortium name="Pathogen Informatics"/>
            <person name="Doyle S."/>
        </authorList>
    </citation>
    <scope>NUCLEOTIDE SEQUENCE [LARGE SCALE GENOMIC DNA]</scope>
    <source>
        <strain evidence="2 3">NCTC11819</strain>
    </source>
</reference>
<name>A0A8G2HRU8_9ACTO</name>
<organism evidence="2 3">
    <name type="scientific">Mobiluncus mulieris</name>
    <dbReference type="NCBI Taxonomy" id="2052"/>
    <lineage>
        <taxon>Bacteria</taxon>
        <taxon>Bacillati</taxon>
        <taxon>Actinomycetota</taxon>
        <taxon>Actinomycetes</taxon>
        <taxon>Actinomycetales</taxon>
        <taxon>Actinomycetaceae</taxon>
        <taxon>Mobiluncus</taxon>
    </lineage>
</organism>
<dbReference type="EMBL" id="UGGQ01000006">
    <property type="protein sequence ID" value="STO15758.1"/>
    <property type="molecule type" value="Genomic_DNA"/>
</dbReference>
<evidence type="ECO:0000256" key="1">
    <source>
        <dbReference type="SAM" id="MobiDB-lite"/>
    </source>
</evidence>
<evidence type="ECO:0000313" key="2">
    <source>
        <dbReference type="EMBL" id="STO15758.1"/>
    </source>
</evidence>
<dbReference type="Proteomes" id="UP000255284">
    <property type="component" value="Unassembled WGS sequence"/>
</dbReference>
<protein>
    <submittedName>
        <fullName evidence="2">Uncharacterized protein</fullName>
    </submittedName>
</protein>